<accession>A0A2Z4Y2P4</accession>
<feature type="repeat" description="TPR" evidence="1">
    <location>
        <begin position="518"/>
        <end position="551"/>
    </location>
</feature>
<feature type="compositionally biased region" description="Basic and acidic residues" evidence="2">
    <location>
        <begin position="286"/>
        <end position="296"/>
    </location>
</feature>
<feature type="region of interest" description="Disordered" evidence="2">
    <location>
        <begin position="94"/>
        <end position="197"/>
    </location>
</feature>
<feature type="region of interest" description="Disordered" evidence="2">
    <location>
        <begin position="233"/>
        <end position="328"/>
    </location>
</feature>
<dbReference type="KEGG" id="schv:BRCON_0341"/>
<dbReference type="SUPFAM" id="SSF48452">
    <property type="entry name" value="TPR-like"/>
    <property type="match status" value="1"/>
</dbReference>
<dbReference type="InterPro" id="IPR019734">
    <property type="entry name" value="TPR_rpt"/>
</dbReference>
<dbReference type="Gene3D" id="1.25.40.10">
    <property type="entry name" value="Tetratricopeptide repeat domain"/>
    <property type="match status" value="2"/>
</dbReference>
<gene>
    <name evidence="4" type="ORF">BRCON_0341</name>
</gene>
<organism evidence="4 5">
    <name type="scientific">Sumerlaea chitinivorans</name>
    <dbReference type="NCBI Taxonomy" id="2250252"/>
    <lineage>
        <taxon>Bacteria</taxon>
        <taxon>Candidatus Sumerlaeota</taxon>
        <taxon>Candidatus Sumerlaeia</taxon>
        <taxon>Candidatus Sumerlaeales</taxon>
        <taxon>Candidatus Sumerlaeaceae</taxon>
        <taxon>Candidatus Sumerlaea</taxon>
    </lineage>
</organism>
<keyword evidence="1" id="KW-0802">TPR repeat</keyword>
<keyword evidence="3" id="KW-0472">Membrane</keyword>
<evidence type="ECO:0000256" key="2">
    <source>
        <dbReference type="SAM" id="MobiDB-lite"/>
    </source>
</evidence>
<feature type="compositionally biased region" description="Low complexity" evidence="2">
    <location>
        <begin position="298"/>
        <end position="314"/>
    </location>
</feature>
<dbReference type="AlphaFoldDB" id="A0A2Z4Y2P4"/>
<keyword evidence="3" id="KW-0812">Transmembrane</keyword>
<feature type="transmembrane region" description="Helical" evidence="3">
    <location>
        <begin position="53"/>
        <end position="74"/>
    </location>
</feature>
<keyword evidence="3" id="KW-1133">Transmembrane helix</keyword>
<dbReference type="PROSITE" id="PS50005">
    <property type="entry name" value="TPR"/>
    <property type="match status" value="1"/>
</dbReference>
<evidence type="ECO:0000313" key="4">
    <source>
        <dbReference type="EMBL" id="AXA35118.1"/>
    </source>
</evidence>
<sequence>MVGIVRTNGLILASHSERRIKQDRGAMKHENWTMRQSGAWMVLSSRRWGRPTWAKVLAIGLAGLSLFVPVAGWAQTTDPRTLLRDLKTVQFREDGLPLNETGKAVPDEEPPREMLPSASPESLFSPDTQANPPTKSGESEKSSSRKGILGRLPFFGGRSRGEQATPVKRPAVEAATSEVPVGTPPVLLPPPDELPTQDRVLSSTLAAPQGVPHGSAAQLQEPRIAGTVSATVTPREGSPEAMNPMGAEARPGPSAGGSLMIRKPSENTPSQALPAPTRAVPSPRESGTEAELRNRSEVSAAATAPVASVPVSSAEQHAPAPRLQPSDFALPNERIEPREEVRFAYIEAIALAREGKSAAAAQKLRLFARTYPSSPLAPRAIFLAALLSEDPQVAEQDVRTLQRFFPTSDYLTELKLRGLSVADDVPAKSAQLASSTWETSSSAPIRQLNQVRDRVEELMRDKRYVEALSVLEQIPNGQGIPDVLDLQAQCYLGLGDNRTALAMIAQLLENFPSYERRQAIRLSYGLLLEDASQYERARAEYRKILEEAPDSDEARAARARLEQLNTLTE</sequence>
<dbReference type="EMBL" id="CP030759">
    <property type="protein sequence ID" value="AXA35118.1"/>
    <property type="molecule type" value="Genomic_DNA"/>
</dbReference>
<proteinExistence type="predicted"/>
<name>A0A2Z4Y2P4_SUMC1</name>
<evidence type="ECO:0000256" key="1">
    <source>
        <dbReference type="PROSITE-ProRule" id="PRU00339"/>
    </source>
</evidence>
<dbReference type="Proteomes" id="UP000262583">
    <property type="component" value="Chromosome"/>
</dbReference>
<evidence type="ECO:0000313" key="5">
    <source>
        <dbReference type="Proteomes" id="UP000262583"/>
    </source>
</evidence>
<feature type="compositionally biased region" description="Polar residues" evidence="2">
    <location>
        <begin position="119"/>
        <end position="134"/>
    </location>
</feature>
<reference evidence="4 5" key="1">
    <citation type="submission" date="2018-05" db="EMBL/GenBank/DDBJ databases">
        <title>A metagenomic window into the 2 km-deep terrestrial subsurface aquifer revealed taxonomically and functionally diverse microbial community comprising novel uncultured bacterial lineages.</title>
        <authorList>
            <person name="Kadnikov V.V."/>
            <person name="Mardanov A.V."/>
            <person name="Beletsky A.V."/>
            <person name="Banks D."/>
            <person name="Pimenov N.V."/>
            <person name="Frank Y.A."/>
            <person name="Karnachuk O.V."/>
            <person name="Ravin N.V."/>
        </authorList>
    </citation>
    <scope>NUCLEOTIDE SEQUENCE [LARGE SCALE GENOMIC DNA]</scope>
    <source>
        <strain evidence="4">BY</strain>
    </source>
</reference>
<dbReference type="InterPro" id="IPR011990">
    <property type="entry name" value="TPR-like_helical_dom_sf"/>
</dbReference>
<dbReference type="Pfam" id="PF13174">
    <property type="entry name" value="TPR_6"/>
    <property type="match status" value="1"/>
</dbReference>
<evidence type="ECO:0000256" key="3">
    <source>
        <dbReference type="SAM" id="Phobius"/>
    </source>
</evidence>
<feature type="compositionally biased region" description="Pro residues" evidence="2">
    <location>
        <begin position="182"/>
        <end position="193"/>
    </location>
</feature>
<protein>
    <submittedName>
        <fullName evidence="4">Uncharacterized protein</fullName>
    </submittedName>
</protein>